<dbReference type="PANTHER" id="PTHR13964">
    <property type="entry name" value="RBP-RELATED"/>
    <property type="match status" value="1"/>
</dbReference>
<feature type="compositionally biased region" description="Low complexity" evidence="4">
    <location>
        <begin position="1"/>
        <end position="12"/>
    </location>
</feature>
<dbReference type="EMBL" id="BSXN01004381">
    <property type="protein sequence ID" value="GME81155.1"/>
    <property type="molecule type" value="Genomic_DNA"/>
</dbReference>
<evidence type="ECO:0000313" key="7">
    <source>
        <dbReference type="Proteomes" id="UP001165120"/>
    </source>
</evidence>
<evidence type="ECO:0000256" key="4">
    <source>
        <dbReference type="SAM" id="MobiDB-lite"/>
    </source>
</evidence>
<proteinExistence type="predicted"/>
<gene>
    <name evidence="6" type="ORF">Cboi02_000653800</name>
</gene>
<feature type="region of interest" description="Disordered" evidence="4">
    <location>
        <begin position="165"/>
        <end position="241"/>
    </location>
</feature>
<dbReference type="SMART" id="SM01014">
    <property type="entry name" value="ARID"/>
    <property type="match status" value="1"/>
</dbReference>
<name>A0A9W6WKV2_CANBO</name>
<dbReference type="SMART" id="SM00501">
    <property type="entry name" value="BRIGHT"/>
    <property type="match status" value="1"/>
</dbReference>
<keyword evidence="7" id="KW-1185">Reference proteome</keyword>
<dbReference type="Pfam" id="PF01388">
    <property type="entry name" value="ARID"/>
    <property type="match status" value="1"/>
</dbReference>
<evidence type="ECO:0000259" key="5">
    <source>
        <dbReference type="PROSITE" id="PS51011"/>
    </source>
</evidence>
<dbReference type="GO" id="GO:0000976">
    <property type="term" value="F:transcription cis-regulatory region binding"/>
    <property type="evidence" value="ECO:0007669"/>
    <property type="project" value="TreeGrafter"/>
</dbReference>
<keyword evidence="2" id="KW-0804">Transcription</keyword>
<dbReference type="GO" id="GO:0006357">
    <property type="term" value="P:regulation of transcription by RNA polymerase II"/>
    <property type="evidence" value="ECO:0007669"/>
    <property type="project" value="TreeGrafter"/>
</dbReference>
<feature type="compositionally biased region" description="Low complexity" evidence="4">
    <location>
        <begin position="165"/>
        <end position="199"/>
    </location>
</feature>
<dbReference type="PANTHER" id="PTHR13964:SF27">
    <property type="entry name" value="HAT-TRICK, ISOFORM D"/>
    <property type="match status" value="1"/>
</dbReference>
<dbReference type="Gene3D" id="1.10.150.60">
    <property type="entry name" value="ARID DNA-binding domain"/>
    <property type="match status" value="1"/>
</dbReference>
<evidence type="ECO:0000256" key="1">
    <source>
        <dbReference type="ARBA" id="ARBA00023015"/>
    </source>
</evidence>
<dbReference type="CDD" id="cd16871">
    <property type="entry name" value="ARID_Swi1p-like"/>
    <property type="match status" value="1"/>
</dbReference>
<reference evidence="6" key="1">
    <citation type="submission" date="2023-04" db="EMBL/GenBank/DDBJ databases">
        <title>Candida boidinii NBRC 10035.</title>
        <authorList>
            <person name="Ichikawa N."/>
            <person name="Sato H."/>
            <person name="Tonouchi N."/>
        </authorList>
    </citation>
    <scope>NUCLEOTIDE SEQUENCE</scope>
    <source>
        <strain evidence="6">NBRC 10035</strain>
    </source>
</reference>
<keyword evidence="3" id="KW-0539">Nucleus</keyword>
<dbReference type="GO" id="GO:0016514">
    <property type="term" value="C:SWI/SNF complex"/>
    <property type="evidence" value="ECO:0007669"/>
    <property type="project" value="TreeGrafter"/>
</dbReference>
<dbReference type="InterPro" id="IPR051232">
    <property type="entry name" value="ARID/SWI1_ChromRemod"/>
</dbReference>
<protein>
    <submittedName>
        <fullName evidence="6">Unnamed protein product</fullName>
    </submittedName>
</protein>
<organism evidence="6 7">
    <name type="scientific">Candida boidinii</name>
    <name type="common">Yeast</name>
    <dbReference type="NCBI Taxonomy" id="5477"/>
    <lineage>
        <taxon>Eukaryota</taxon>
        <taxon>Fungi</taxon>
        <taxon>Dikarya</taxon>
        <taxon>Ascomycota</taxon>
        <taxon>Saccharomycotina</taxon>
        <taxon>Pichiomycetes</taxon>
        <taxon>Pichiales</taxon>
        <taxon>Pichiaceae</taxon>
        <taxon>Ogataea</taxon>
        <taxon>Ogataea/Candida clade</taxon>
    </lineage>
</organism>
<dbReference type="InterPro" id="IPR001606">
    <property type="entry name" value="ARID_dom"/>
</dbReference>
<feature type="compositionally biased region" description="Low complexity" evidence="4">
    <location>
        <begin position="221"/>
        <end position="235"/>
    </location>
</feature>
<dbReference type="InterPro" id="IPR036431">
    <property type="entry name" value="ARID_dom_sf"/>
</dbReference>
<dbReference type="PROSITE" id="PS51011">
    <property type="entry name" value="ARID"/>
    <property type="match status" value="1"/>
</dbReference>
<accession>A0A9W6WKV2</accession>
<evidence type="ECO:0000313" key="6">
    <source>
        <dbReference type="EMBL" id="GME81155.1"/>
    </source>
</evidence>
<evidence type="ECO:0000256" key="3">
    <source>
        <dbReference type="ARBA" id="ARBA00023242"/>
    </source>
</evidence>
<evidence type="ECO:0000256" key="2">
    <source>
        <dbReference type="ARBA" id="ARBA00023163"/>
    </source>
</evidence>
<dbReference type="SUPFAM" id="SSF46774">
    <property type="entry name" value="ARID-like"/>
    <property type="match status" value="1"/>
</dbReference>
<dbReference type="Proteomes" id="UP001165120">
    <property type="component" value="Unassembled WGS sequence"/>
</dbReference>
<dbReference type="AlphaFoldDB" id="A0A9W6WKV2"/>
<comment type="caution">
    <text evidence="6">The sequence shown here is derived from an EMBL/GenBank/DDBJ whole genome shotgun (WGS) entry which is preliminary data.</text>
</comment>
<feature type="domain" description="ARID" evidence="5">
    <location>
        <begin position="26"/>
        <end position="118"/>
    </location>
</feature>
<keyword evidence="1" id="KW-0805">Transcription regulation</keyword>
<feature type="region of interest" description="Disordered" evidence="4">
    <location>
        <begin position="1"/>
        <end position="20"/>
    </location>
</feature>
<sequence>MQQQQQQQPQRQNGFIPGGGPKELSKFQYEKFMRLLQDFMNSNGTPLTTVPSVAGRKINLFGYYFMVMKLGGFDSVKASNRLPVIATKLGIPPNNNVFMQEFTKVYESYLLPLERHASTPEGNRDIQIRNNVIDAQMKRQYQSLKAQNEMNNNNNKNMNNNNMNNNNMNNNNMNNNNMGNKNVNNNMSNNNSVPNTPMNFAGSPQPFQQVPPDSMKQNMLQQQRQAPHPQQQQVPSRKTFY</sequence>